<comment type="caution">
    <text evidence="6">The sequence shown here is derived from an EMBL/GenBank/DDBJ whole genome shotgun (WGS) entry which is preliminary data.</text>
</comment>
<dbReference type="Proteomes" id="UP001257277">
    <property type="component" value="Unassembled WGS sequence"/>
</dbReference>
<dbReference type="InterPro" id="IPR010982">
    <property type="entry name" value="Lambda_DNA-bd_dom_sf"/>
</dbReference>
<dbReference type="RefSeq" id="WP_349240501.1">
    <property type="nucleotide sequence ID" value="NZ_JAVTTO010000001.1"/>
</dbReference>
<evidence type="ECO:0000256" key="3">
    <source>
        <dbReference type="ARBA" id="ARBA00023163"/>
    </source>
</evidence>
<dbReference type="Pfam" id="PF00356">
    <property type="entry name" value="LacI"/>
    <property type="match status" value="1"/>
</dbReference>
<dbReference type="GO" id="GO:0003677">
    <property type="term" value="F:DNA binding"/>
    <property type="evidence" value="ECO:0007669"/>
    <property type="project" value="UniProtKB-KW"/>
</dbReference>
<protein>
    <submittedName>
        <fullName evidence="6">LacI family DNA-binding transcriptional regulator</fullName>
    </submittedName>
</protein>
<dbReference type="CDD" id="cd01392">
    <property type="entry name" value="HTH_LacI"/>
    <property type="match status" value="1"/>
</dbReference>
<organism evidence="6 7">
    <name type="scientific">Asprobacillus argus</name>
    <dbReference type="NCBI Taxonomy" id="3076534"/>
    <lineage>
        <taxon>Bacteria</taxon>
        <taxon>Pseudomonadati</taxon>
        <taxon>Bacteroidota</taxon>
        <taxon>Flavobacteriia</taxon>
        <taxon>Flavobacteriales</taxon>
        <taxon>Flavobacteriaceae</taxon>
        <taxon>Asprobacillus</taxon>
    </lineage>
</organism>
<dbReference type="InterPro" id="IPR028082">
    <property type="entry name" value="Peripla_BP_I"/>
</dbReference>
<dbReference type="PROSITE" id="PS50943">
    <property type="entry name" value="HTH_CROC1"/>
    <property type="match status" value="1"/>
</dbReference>
<evidence type="ECO:0000256" key="1">
    <source>
        <dbReference type="ARBA" id="ARBA00023015"/>
    </source>
</evidence>
<dbReference type="InterPro" id="IPR001387">
    <property type="entry name" value="Cro/C1-type_HTH"/>
</dbReference>
<feature type="domain" description="HTH cro/C1-type" evidence="5">
    <location>
        <begin position="5"/>
        <end position="39"/>
    </location>
</feature>
<evidence type="ECO:0000313" key="6">
    <source>
        <dbReference type="EMBL" id="MDT7831250.1"/>
    </source>
</evidence>
<evidence type="ECO:0000256" key="2">
    <source>
        <dbReference type="ARBA" id="ARBA00023125"/>
    </source>
</evidence>
<dbReference type="Gene3D" id="3.40.50.2300">
    <property type="match status" value="2"/>
</dbReference>
<keyword evidence="3" id="KW-0804">Transcription</keyword>
<dbReference type="Pfam" id="PF13407">
    <property type="entry name" value="Peripla_BP_4"/>
    <property type="match status" value="1"/>
</dbReference>
<keyword evidence="2 6" id="KW-0238">DNA-binding</keyword>
<dbReference type="SUPFAM" id="SSF53822">
    <property type="entry name" value="Periplasmic binding protein-like I"/>
    <property type="match status" value="1"/>
</dbReference>
<dbReference type="Gene3D" id="1.10.260.40">
    <property type="entry name" value="lambda repressor-like DNA-binding domains"/>
    <property type="match status" value="1"/>
</dbReference>
<proteinExistence type="predicted"/>
<name>A0ABU3LBZ2_9FLAO</name>
<accession>A0ABU3LBZ2</accession>
<dbReference type="PANTHER" id="PTHR30146">
    <property type="entry name" value="LACI-RELATED TRANSCRIPTIONAL REPRESSOR"/>
    <property type="match status" value="1"/>
</dbReference>
<keyword evidence="7" id="KW-1185">Reference proteome</keyword>
<dbReference type="CDD" id="cd06267">
    <property type="entry name" value="PBP1_LacI_sugar_binding-like"/>
    <property type="match status" value="1"/>
</dbReference>
<evidence type="ECO:0000259" key="5">
    <source>
        <dbReference type="PROSITE" id="PS50943"/>
    </source>
</evidence>
<sequence length="327" mass="35884">MSTSITLKELSKLLGVSISTISKALNDSHEISESTKQRIREMAELHNYQPNKLAVSLKSGKTRTIGVIIPSIQNYFFAQVLFGIEKVIADSDYNIIVSITHESLEKETKAVTTFSNGLVDGIIVALAEETQLARESSHFDTALNLKKPVVMFDRVFKDFPCDKVQVNDYQVVFDAVQQLQARGRKHIILVSTIQNLSVGKSRAKGYADAVSKEVQLEGTPETIDKVLGDYMSKHSVDGIIALDEDASLTALSVTKKLKKSIPEEVAIIGYASEKMAMNLSPTLTTLNQHGGIIGEKTAKILLEKLKIGAKTLTNEAVETTLVSRETF</sequence>
<evidence type="ECO:0000313" key="7">
    <source>
        <dbReference type="Proteomes" id="UP001257277"/>
    </source>
</evidence>
<dbReference type="PROSITE" id="PS50932">
    <property type="entry name" value="HTH_LACI_2"/>
    <property type="match status" value="1"/>
</dbReference>
<dbReference type="InterPro" id="IPR000843">
    <property type="entry name" value="HTH_LacI"/>
</dbReference>
<reference evidence="6 7" key="1">
    <citation type="submission" date="2023-09" db="EMBL/GenBank/DDBJ databases">
        <title>Novel taxa isolated from Blanes Bay.</title>
        <authorList>
            <person name="Rey-Velasco X."/>
            <person name="Lucena T."/>
        </authorList>
    </citation>
    <scope>NUCLEOTIDE SEQUENCE [LARGE SCALE GENOMIC DNA]</scope>
    <source>
        <strain evidence="6 7">S356</strain>
    </source>
</reference>
<feature type="domain" description="HTH lacI-type" evidence="4">
    <location>
        <begin position="5"/>
        <end position="59"/>
    </location>
</feature>
<dbReference type="SMART" id="SM00354">
    <property type="entry name" value="HTH_LACI"/>
    <property type="match status" value="1"/>
</dbReference>
<evidence type="ECO:0000259" key="4">
    <source>
        <dbReference type="PROSITE" id="PS50932"/>
    </source>
</evidence>
<dbReference type="SUPFAM" id="SSF47413">
    <property type="entry name" value="lambda repressor-like DNA-binding domains"/>
    <property type="match status" value="1"/>
</dbReference>
<dbReference type="EMBL" id="JAVTTO010000001">
    <property type="protein sequence ID" value="MDT7831250.1"/>
    <property type="molecule type" value="Genomic_DNA"/>
</dbReference>
<keyword evidence="1" id="KW-0805">Transcription regulation</keyword>
<gene>
    <name evidence="6" type="ORF">RQM59_02605</name>
</gene>
<dbReference type="InterPro" id="IPR025997">
    <property type="entry name" value="SBP_2_dom"/>
</dbReference>
<dbReference type="PANTHER" id="PTHR30146:SF109">
    <property type="entry name" value="HTH-TYPE TRANSCRIPTIONAL REGULATOR GALS"/>
    <property type="match status" value="1"/>
</dbReference>